<feature type="transmembrane region" description="Helical" evidence="3">
    <location>
        <begin position="112"/>
        <end position="134"/>
    </location>
</feature>
<feature type="compositionally biased region" description="Low complexity" evidence="2">
    <location>
        <begin position="399"/>
        <end position="413"/>
    </location>
</feature>
<dbReference type="EMBL" id="CP012661">
    <property type="protein sequence ID" value="AMY71800.1"/>
    <property type="molecule type" value="Genomic_DNA"/>
</dbReference>
<evidence type="ECO:0000256" key="3">
    <source>
        <dbReference type="SAM" id="Phobius"/>
    </source>
</evidence>
<keyword evidence="3" id="KW-0812">Transmembrane</keyword>
<accession>A0A159ZAB2</accession>
<sequence>MKTPRKTNPKTDAKTEATATEPNAQSPVEPQAPLILGPDMGAADQAEPEAPDLRSDPLTDPLDVPAAELQPDPAVVPPPAPKPEPAAEPAAEPLVAARELGPAPEPRRRGSFVPALLGGVIAAGLGAGAALYLMPQGWQPATPTAEEIARDAAVQSQLAALTAEIEALKSTPAPDETLSATTEALSRDLSAAKDAQSEALDRLQDIENRLENLESGAGFGGTSGGVEPGTVDAVRAEMEAMRQLIEEQRGAQQEVAAAAAAAEERLAAAEAEAARLAAEAEATATAARARAALSHLRAALESGAPLAPVLADLTAAGLTVPEPLSALPGGVPTLGSLQDSFPEAARKALAASLPVTAGTGTWDRVGAFLQAQTGARSLARARDRPRRGAVTGRSRTDSGRPAGRAGRAGGPARRGPRRDRRMGGAGRRPHRRDRGGRRPRRRNPVRGRR</sequence>
<dbReference type="RefSeq" id="WP_066817506.1">
    <property type="nucleotide sequence ID" value="NZ_CP012661.1"/>
</dbReference>
<keyword evidence="3" id="KW-0472">Membrane</keyword>
<keyword evidence="1" id="KW-0175">Coiled coil</keyword>
<evidence type="ECO:0008006" key="6">
    <source>
        <dbReference type="Google" id="ProtNLM"/>
    </source>
</evidence>
<dbReference type="OrthoDB" id="7659420at2"/>
<evidence type="ECO:0000313" key="4">
    <source>
        <dbReference type="EMBL" id="AMY71800.1"/>
    </source>
</evidence>
<feature type="coiled-coil region" evidence="1">
    <location>
        <begin position="189"/>
        <end position="286"/>
    </location>
</feature>
<organism evidence="4 5">
    <name type="scientific">Frigidibacter mobilis</name>
    <dbReference type="NCBI Taxonomy" id="1335048"/>
    <lineage>
        <taxon>Bacteria</taxon>
        <taxon>Pseudomonadati</taxon>
        <taxon>Pseudomonadota</taxon>
        <taxon>Alphaproteobacteria</taxon>
        <taxon>Rhodobacterales</taxon>
        <taxon>Paracoccaceae</taxon>
        <taxon>Frigidibacter</taxon>
    </lineage>
</organism>
<protein>
    <recommendedName>
        <fullName evidence="6">Inner membrane protein</fullName>
    </recommendedName>
</protein>
<dbReference type="Proteomes" id="UP000076128">
    <property type="component" value="Chromosome"/>
</dbReference>
<dbReference type="AlphaFoldDB" id="A0A159ZAB2"/>
<feature type="compositionally biased region" description="Low complexity" evidence="2">
    <location>
        <begin position="87"/>
        <end position="97"/>
    </location>
</feature>
<gene>
    <name evidence="4" type="ORF">AKL17_4589</name>
</gene>
<dbReference type="KEGG" id="daa:AKL17_4589"/>
<evidence type="ECO:0000256" key="2">
    <source>
        <dbReference type="SAM" id="MobiDB-lite"/>
    </source>
</evidence>
<feature type="compositionally biased region" description="Pro residues" evidence="2">
    <location>
        <begin position="74"/>
        <end position="86"/>
    </location>
</feature>
<dbReference type="STRING" id="1335048.AKL17_4589"/>
<keyword evidence="5" id="KW-1185">Reference proteome</keyword>
<feature type="region of interest" description="Disordered" evidence="2">
    <location>
        <begin position="1"/>
        <end position="108"/>
    </location>
</feature>
<evidence type="ECO:0000256" key="1">
    <source>
        <dbReference type="SAM" id="Coils"/>
    </source>
</evidence>
<keyword evidence="3" id="KW-1133">Transmembrane helix</keyword>
<reference evidence="4 5" key="1">
    <citation type="submission" date="2015-09" db="EMBL/GenBank/DDBJ databases">
        <title>Complete genome sequence of Defluviimonas alba cai42t isolated from an oilfield in Xinjiang.</title>
        <authorList>
            <person name="Geng S."/>
            <person name="Pan X."/>
            <person name="Wu X."/>
        </authorList>
    </citation>
    <scope>NUCLEOTIDE SEQUENCE [LARGE SCALE GENOMIC DNA]</scope>
    <source>
        <strain evidence="5">cai42</strain>
    </source>
</reference>
<evidence type="ECO:0000313" key="5">
    <source>
        <dbReference type="Proteomes" id="UP000076128"/>
    </source>
</evidence>
<feature type="region of interest" description="Disordered" evidence="2">
    <location>
        <begin position="374"/>
        <end position="449"/>
    </location>
</feature>
<proteinExistence type="predicted"/>
<feature type="compositionally biased region" description="Basic residues" evidence="2">
    <location>
        <begin position="427"/>
        <end position="449"/>
    </location>
</feature>
<name>A0A159ZAB2_9RHOB</name>